<accession>A0A7X3MDA6</accession>
<dbReference type="Gene3D" id="1.20.1330.10">
    <property type="entry name" value="f41 fragment of flagellin, N-terminal domain"/>
    <property type="match status" value="1"/>
</dbReference>
<keyword evidence="8" id="KW-1185">Reference proteome</keyword>
<comment type="subcellular location">
    <subcellularLocation>
        <location evidence="4">Secreted</location>
    </subcellularLocation>
    <subcellularLocation>
        <location evidence="4">Bacterial flagellum</location>
    </subcellularLocation>
</comment>
<evidence type="ECO:0000256" key="3">
    <source>
        <dbReference type="ARBA" id="ARBA00023143"/>
    </source>
</evidence>
<dbReference type="InterPro" id="IPR046358">
    <property type="entry name" value="Flagellin_C"/>
</dbReference>
<dbReference type="Pfam" id="PF00700">
    <property type="entry name" value="Flagellin_C"/>
    <property type="match status" value="1"/>
</dbReference>
<dbReference type="SUPFAM" id="SSF64518">
    <property type="entry name" value="Phase 1 flagellin"/>
    <property type="match status" value="1"/>
</dbReference>
<sequence length="256" mass="27299">MSRISAISSTTPYIFGHISSGNKLMSAADGAAELAIVENEKAQVTGYNTGTKNLGDGTNMLNTSDSALGSITSHLQRMRELGLRASNSTLNGTNRADIQKEIDQLKQGIEHIATQTRYNGMNLLDGSMSNGVQLVSDAGGASITVNHAANSTLQALGIADFDVTKDFNLQSIDDALTKVTSNRSTFGAQSNSLDHAIDYNGYASTNLTAAQSRMGDTDIAKAIQELTHQQTMQSISMMLQKKKAEQEGQKTMGLLF</sequence>
<dbReference type="AlphaFoldDB" id="A0A7X3MDA6"/>
<comment type="function">
    <text evidence="4">Flagellin is the subunit protein which polymerizes to form the filaments of bacterial flagella.</text>
</comment>
<name>A0A7X3MDA6_9FIRM</name>
<evidence type="ECO:0000256" key="4">
    <source>
        <dbReference type="RuleBase" id="RU362073"/>
    </source>
</evidence>
<keyword evidence="7" id="KW-0969">Cilium</keyword>
<reference evidence="7 8" key="1">
    <citation type="submission" date="2019-12" db="EMBL/GenBank/DDBJ databases">
        <title>Sporaefaciens musculi gen. nov., sp. nov., a novel bacterium isolated from the caecum of an obese mouse.</title>
        <authorList>
            <person name="Rasmussen T.S."/>
            <person name="Streidl T."/>
            <person name="Hitch T.C.A."/>
            <person name="Wortmann E."/>
            <person name="Deptula P."/>
            <person name="Hansen M."/>
            <person name="Nielsen D.S."/>
            <person name="Clavel T."/>
            <person name="Vogensen F.K."/>
        </authorList>
    </citation>
    <scope>NUCLEOTIDE SEQUENCE [LARGE SCALE GENOMIC DNA]</scope>
    <source>
        <strain evidence="7 8">WCA-9-b2</strain>
    </source>
</reference>
<evidence type="ECO:0000259" key="6">
    <source>
        <dbReference type="Pfam" id="PF00700"/>
    </source>
</evidence>
<dbReference type="Pfam" id="PF00669">
    <property type="entry name" value="Flagellin_N"/>
    <property type="match status" value="1"/>
</dbReference>
<keyword evidence="3 4" id="KW-0975">Bacterial flagellum</keyword>
<dbReference type="InterPro" id="IPR001492">
    <property type="entry name" value="Flagellin"/>
</dbReference>
<dbReference type="Proteomes" id="UP000460412">
    <property type="component" value="Unassembled WGS sequence"/>
</dbReference>
<keyword evidence="7" id="KW-0966">Cell projection</keyword>
<feature type="domain" description="Flagellin N-terminal" evidence="5">
    <location>
        <begin position="17"/>
        <end position="127"/>
    </location>
</feature>
<proteinExistence type="inferred from homology"/>
<organism evidence="7 8">
    <name type="scientific">Sporofaciens musculi</name>
    <dbReference type="NCBI Taxonomy" id="2681861"/>
    <lineage>
        <taxon>Bacteria</taxon>
        <taxon>Bacillati</taxon>
        <taxon>Bacillota</taxon>
        <taxon>Clostridia</taxon>
        <taxon>Lachnospirales</taxon>
        <taxon>Lachnospiraceae</taxon>
        <taxon>Sporofaciens</taxon>
    </lineage>
</organism>
<evidence type="ECO:0000259" key="5">
    <source>
        <dbReference type="Pfam" id="PF00669"/>
    </source>
</evidence>
<dbReference type="GO" id="GO:0005198">
    <property type="term" value="F:structural molecule activity"/>
    <property type="evidence" value="ECO:0007669"/>
    <property type="project" value="UniProtKB-UniRule"/>
</dbReference>
<dbReference type="PANTHER" id="PTHR42792:SF2">
    <property type="entry name" value="FLAGELLIN"/>
    <property type="match status" value="1"/>
</dbReference>
<evidence type="ECO:0000313" key="7">
    <source>
        <dbReference type="EMBL" id="MXP74226.1"/>
    </source>
</evidence>
<keyword evidence="7" id="KW-0282">Flagellum</keyword>
<dbReference type="GO" id="GO:0005576">
    <property type="term" value="C:extracellular region"/>
    <property type="evidence" value="ECO:0007669"/>
    <property type="project" value="UniProtKB-SubCell"/>
</dbReference>
<dbReference type="GO" id="GO:0009288">
    <property type="term" value="C:bacterial-type flagellum"/>
    <property type="evidence" value="ECO:0007669"/>
    <property type="project" value="UniProtKB-SubCell"/>
</dbReference>
<protein>
    <recommendedName>
        <fullName evidence="2 4">Flagellin</fullName>
    </recommendedName>
</protein>
<gene>
    <name evidence="7" type="ORF">GN277_01940</name>
</gene>
<dbReference type="RefSeq" id="WP_159749347.1">
    <property type="nucleotide sequence ID" value="NZ_WUQX01000001.1"/>
</dbReference>
<dbReference type="PRINTS" id="PR00207">
    <property type="entry name" value="FLAGELLIN"/>
</dbReference>
<feature type="domain" description="Flagellin C-terminal" evidence="6">
    <location>
        <begin position="169"/>
        <end position="240"/>
    </location>
</feature>
<dbReference type="PANTHER" id="PTHR42792">
    <property type="entry name" value="FLAGELLIN"/>
    <property type="match status" value="1"/>
</dbReference>
<comment type="caution">
    <text evidence="7">The sequence shown here is derived from an EMBL/GenBank/DDBJ whole genome shotgun (WGS) entry which is preliminary data.</text>
</comment>
<dbReference type="InterPro" id="IPR001029">
    <property type="entry name" value="Flagellin_N"/>
</dbReference>
<evidence type="ECO:0000256" key="1">
    <source>
        <dbReference type="ARBA" id="ARBA00005709"/>
    </source>
</evidence>
<dbReference type="EMBL" id="WUQX01000001">
    <property type="protein sequence ID" value="MXP74226.1"/>
    <property type="molecule type" value="Genomic_DNA"/>
</dbReference>
<keyword evidence="4" id="KW-0964">Secreted</keyword>
<comment type="similarity">
    <text evidence="1 4">Belongs to the bacterial flagellin family.</text>
</comment>
<evidence type="ECO:0000256" key="2">
    <source>
        <dbReference type="ARBA" id="ARBA00020110"/>
    </source>
</evidence>
<evidence type="ECO:0000313" key="8">
    <source>
        <dbReference type="Proteomes" id="UP000460412"/>
    </source>
</evidence>